<evidence type="ECO:0000313" key="1">
    <source>
        <dbReference type="EMBL" id="CAB4157846.1"/>
    </source>
</evidence>
<reference evidence="1" key="1">
    <citation type="submission" date="2020-04" db="EMBL/GenBank/DDBJ databases">
        <authorList>
            <person name="Chiriac C."/>
            <person name="Salcher M."/>
            <person name="Ghai R."/>
            <person name="Kavagutti S V."/>
        </authorList>
    </citation>
    <scope>NUCLEOTIDE SEQUENCE</scope>
</reference>
<sequence>MQQIGILEDDTLTVSIPFHEEAKFKLVDNEKKSADNHPDFLLTYKDMQFGSLWEKQSKKGNQMMSGSIVAVSNGIAIKMQVIIMIKEAKLGKYKGELYLSGGQNEAKVSD</sequence>
<proteinExistence type="predicted"/>
<accession>A0A6J5NJD2</accession>
<organism evidence="1">
    <name type="scientific">uncultured Caudovirales phage</name>
    <dbReference type="NCBI Taxonomy" id="2100421"/>
    <lineage>
        <taxon>Viruses</taxon>
        <taxon>Duplodnaviria</taxon>
        <taxon>Heunggongvirae</taxon>
        <taxon>Uroviricota</taxon>
        <taxon>Caudoviricetes</taxon>
        <taxon>Peduoviridae</taxon>
        <taxon>Maltschvirus</taxon>
        <taxon>Maltschvirus maltsch</taxon>
    </lineage>
</organism>
<dbReference type="InterPro" id="IPR007948">
    <property type="entry name" value="DUF736"/>
</dbReference>
<dbReference type="Pfam" id="PF05284">
    <property type="entry name" value="DUF736"/>
    <property type="match status" value="1"/>
</dbReference>
<dbReference type="EMBL" id="LR796653">
    <property type="protein sequence ID" value="CAB4157846.1"/>
    <property type="molecule type" value="Genomic_DNA"/>
</dbReference>
<name>A0A6J5NJD2_9CAUD</name>
<gene>
    <name evidence="1" type="ORF">UFOVP683_51</name>
</gene>
<protein>
    <submittedName>
        <fullName evidence="1">Uncharacterized protein</fullName>
    </submittedName>
</protein>